<proteinExistence type="inferred from homology"/>
<comment type="similarity">
    <text evidence="1">Belongs to the short-chain dehydrogenases/reductases (SDR) family.</text>
</comment>
<reference evidence="3 4" key="1">
    <citation type="submission" date="2024-03" db="EMBL/GenBank/DDBJ databases">
        <title>Community enrichment and isolation of bacterial strains for fucoidan degradation.</title>
        <authorList>
            <person name="Sichert A."/>
        </authorList>
    </citation>
    <scope>NUCLEOTIDE SEQUENCE [LARGE SCALE GENOMIC DNA]</scope>
    <source>
        <strain evidence="3 4">AS62</strain>
    </source>
</reference>
<dbReference type="Pfam" id="PF00106">
    <property type="entry name" value="adh_short"/>
    <property type="match status" value="1"/>
</dbReference>
<dbReference type="InterPro" id="IPR002347">
    <property type="entry name" value="SDR_fam"/>
</dbReference>
<evidence type="ECO:0000313" key="3">
    <source>
        <dbReference type="EMBL" id="MEM5501382.1"/>
    </source>
</evidence>
<dbReference type="PRINTS" id="PR00081">
    <property type="entry name" value="GDHRDH"/>
</dbReference>
<dbReference type="Proteomes" id="UP001477870">
    <property type="component" value="Unassembled WGS sequence"/>
</dbReference>
<protein>
    <submittedName>
        <fullName evidence="3">SDR family NAD(P)-dependent oxidoreductase</fullName>
    </submittedName>
</protein>
<gene>
    <name evidence="3" type="ORF">WNY59_07235</name>
</gene>
<sequence>MENNMNLYQILAGDGVVWITGASGGMGRELALQMVREGYVVVGSARGEDKLKEMEAETASYKGRFHALPCDVTDRDSMAVAVEEIESSHGPIRLAVFNAGNYWPTAGEALDIDAFRKTYEINVFGMLNGLVPVVEKMKVHGKGQIALVASVSGYSGLPAAAAYGASKAAINNMAESLKFDFDKMNIRIQVVNPGFIDTPLTEKNEFDMPALMPVDKAVRRMISGFEHGGFEITFPRRFTYLLKILRMLPHRVYFWQMKRATGWKERPLNFGDTAAAKVQRKV</sequence>
<dbReference type="InterPro" id="IPR036291">
    <property type="entry name" value="NAD(P)-bd_dom_sf"/>
</dbReference>
<dbReference type="SUPFAM" id="SSF51735">
    <property type="entry name" value="NAD(P)-binding Rossmann-fold domains"/>
    <property type="match status" value="1"/>
</dbReference>
<keyword evidence="2" id="KW-0560">Oxidoreductase</keyword>
<dbReference type="EMBL" id="JBBMQO010000003">
    <property type="protein sequence ID" value="MEM5501382.1"/>
    <property type="molecule type" value="Genomic_DNA"/>
</dbReference>
<dbReference type="PANTHER" id="PTHR44196">
    <property type="entry name" value="DEHYDROGENASE/REDUCTASE SDR FAMILY MEMBER 7B"/>
    <property type="match status" value="1"/>
</dbReference>
<keyword evidence="4" id="KW-1185">Reference proteome</keyword>
<evidence type="ECO:0000256" key="2">
    <source>
        <dbReference type="ARBA" id="ARBA00023002"/>
    </source>
</evidence>
<dbReference type="PANTHER" id="PTHR44196:SF1">
    <property type="entry name" value="DEHYDROGENASE_REDUCTASE SDR FAMILY MEMBER 7B"/>
    <property type="match status" value="1"/>
</dbReference>
<evidence type="ECO:0000256" key="1">
    <source>
        <dbReference type="ARBA" id="ARBA00006484"/>
    </source>
</evidence>
<name>A0ABU9T5H9_9HYPH</name>
<dbReference type="Gene3D" id="3.40.50.720">
    <property type="entry name" value="NAD(P)-binding Rossmann-like Domain"/>
    <property type="match status" value="1"/>
</dbReference>
<evidence type="ECO:0000313" key="4">
    <source>
        <dbReference type="Proteomes" id="UP001477870"/>
    </source>
</evidence>
<organism evidence="3 4">
    <name type="scientific">Ahrensia kielensis</name>
    <dbReference type="NCBI Taxonomy" id="76980"/>
    <lineage>
        <taxon>Bacteria</taxon>
        <taxon>Pseudomonadati</taxon>
        <taxon>Pseudomonadota</taxon>
        <taxon>Alphaproteobacteria</taxon>
        <taxon>Hyphomicrobiales</taxon>
        <taxon>Ahrensiaceae</taxon>
        <taxon>Ahrensia</taxon>
    </lineage>
</organism>
<accession>A0ABU9T5H9</accession>
<comment type="caution">
    <text evidence="3">The sequence shown here is derived from an EMBL/GenBank/DDBJ whole genome shotgun (WGS) entry which is preliminary data.</text>
</comment>